<feature type="compositionally biased region" description="Polar residues" evidence="2">
    <location>
        <begin position="312"/>
        <end position="331"/>
    </location>
</feature>
<keyword evidence="5" id="KW-1185">Reference proteome</keyword>
<keyword evidence="1" id="KW-0479">Metal-binding</keyword>
<feature type="compositionally biased region" description="Polar residues" evidence="2">
    <location>
        <begin position="443"/>
        <end position="456"/>
    </location>
</feature>
<evidence type="ECO:0000256" key="1">
    <source>
        <dbReference type="PROSITE-ProRule" id="PRU00047"/>
    </source>
</evidence>
<dbReference type="InterPro" id="IPR001878">
    <property type="entry name" value="Znf_CCHC"/>
</dbReference>
<dbReference type="AlphaFoldDB" id="A0A833QAB5"/>
<dbReference type="Proteomes" id="UP000623129">
    <property type="component" value="Unassembled WGS sequence"/>
</dbReference>
<keyword evidence="1" id="KW-0862">Zinc</keyword>
<feature type="region of interest" description="Disordered" evidence="2">
    <location>
        <begin position="311"/>
        <end position="339"/>
    </location>
</feature>
<dbReference type="GO" id="GO:0003676">
    <property type="term" value="F:nucleic acid binding"/>
    <property type="evidence" value="ECO:0007669"/>
    <property type="project" value="InterPro"/>
</dbReference>
<dbReference type="GO" id="GO:0008270">
    <property type="term" value="F:zinc ion binding"/>
    <property type="evidence" value="ECO:0007669"/>
    <property type="project" value="UniProtKB-KW"/>
</dbReference>
<dbReference type="EMBL" id="SWLB01000028">
    <property type="protein sequence ID" value="KAF3320615.1"/>
    <property type="molecule type" value="Genomic_DNA"/>
</dbReference>
<name>A0A833QAB5_9POAL</name>
<evidence type="ECO:0000256" key="2">
    <source>
        <dbReference type="SAM" id="MobiDB-lite"/>
    </source>
</evidence>
<comment type="caution">
    <text evidence="4">The sequence shown here is derived from an EMBL/GenBank/DDBJ whole genome shotgun (WGS) entry which is preliminary data.</text>
</comment>
<organism evidence="4 5">
    <name type="scientific">Carex littledalei</name>
    <dbReference type="NCBI Taxonomy" id="544730"/>
    <lineage>
        <taxon>Eukaryota</taxon>
        <taxon>Viridiplantae</taxon>
        <taxon>Streptophyta</taxon>
        <taxon>Embryophyta</taxon>
        <taxon>Tracheophyta</taxon>
        <taxon>Spermatophyta</taxon>
        <taxon>Magnoliopsida</taxon>
        <taxon>Liliopsida</taxon>
        <taxon>Poales</taxon>
        <taxon>Cyperaceae</taxon>
        <taxon>Cyperoideae</taxon>
        <taxon>Cariceae</taxon>
        <taxon>Carex</taxon>
        <taxon>Carex subgen. Euthyceras</taxon>
    </lineage>
</organism>
<evidence type="ECO:0000313" key="5">
    <source>
        <dbReference type="Proteomes" id="UP000623129"/>
    </source>
</evidence>
<keyword evidence="1" id="KW-0863">Zinc-finger</keyword>
<feature type="region of interest" description="Disordered" evidence="2">
    <location>
        <begin position="252"/>
        <end position="274"/>
    </location>
</feature>
<feature type="region of interest" description="Disordered" evidence="2">
    <location>
        <begin position="375"/>
        <end position="399"/>
    </location>
</feature>
<sequence>MAGDSNGDSNGDWKVVTRKKPYPTQWRISQQTETQSKPYLPYTKPTYAQILRRSSPAPTMTSHGRTSPPTSQPPSPTSQATTIYYVSPHSPSRLRFPPSHTFPEWRGRCFRCCRTGHSAAKCRNPKRCGSLPPELRRFAGDDRMDLNITRMVTHSMQAGNPADRAAETQHPSQTVQTVPLQSLDRIQPPPTEFDVAGHSGISPTQHDSQRNSRCLIQSKQPMPANPRNRGADPCDNYEAGLAVATLLQNNSCQKPPAASGPKPHRILSRGEPSKNVSAAVSVRADGAESVQKETEILSPFEEHAKTLEVSKTDANSAKAQQKNRAQSTNTRPKLKPLRQGPLCIAPQSRKFKWTRPTPSNNAQVTKKLIAAASNKRKIVPSQAPGNPKRPVKGKEKQQAELSFNPEGFYEVQVHYDHISKLATGCGFTHKDVEEVIKIDNAQRQLASRTTTSADTMQTEEEPDLSRFEPDSSDELTSDEEEA</sequence>
<feature type="compositionally biased region" description="Polar residues" evidence="2">
    <location>
        <begin position="56"/>
        <end position="65"/>
    </location>
</feature>
<feature type="domain" description="CCHC-type" evidence="3">
    <location>
        <begin position="108"/>
        <end position="124"/>
    </location>
</feature>
<feature type="compositionally biased region" description="Polar residues" evidence="2">
    <location>
        <begin position="201"/>
        <end position="211"/>
    </location>
</feature>
<feature type="compositionally biased region" description="Polar residues" evidence="2">
    <location>
        <begin position="169"/>
        <end position="180"/>
    </location>
</feature>
<feature type="compositionally biased region" description="Polar residues" evidence="2">
    <location>
        <begin position="26"/>
        <end position="37"/>
    </location>
</feature>
<gene>
    <name evidence="4" type="ORF">FCM35_KLT14749</name>
</gene>
<feature type="compositionally biased region" description="Acidic residues" evidence="2">
    <location>
        <begin position="470"/>
        <end position="482"/>
    </location>
</feature>
<proteinExistence type="predicted"/>
<evidence type="ECO:0000259" key="3">
    <source>
        <dbReference type="PROSITE" id="PS50158"/>
    </source>
</evidence>
<accession>A0A833QAB5</accession>
<protein>
    <recommendedName>
        <fullName evidence="3">CCHC-type domain-containing protein</fullName>
    </recommendedName>
</protein>
<reference evidence="4" key="1">
    <citation type="submission" date="2020-01" db="EMBL/GenBank/DDBJ databases">
        <title>Genome sequence of Kobresia littledalei, the first chromosome-level genome in the family Cyperaceae.</title>
        <authorList>
            <person name="Qu G."/>
        </authorList>
    </citation>
    <scope>NUCLEOTIDE SEQUENCE</scope>
    <source>
        <strain evidence="4">C.B.Clarke</strain>
        <tissue evidence="4">Leaf</tissue>
    </source>
</reference>
<feature type="region of interest" description="Disordered" evidence="2">
    <location>
        <begin position="1"/>
        <end position="82"/>
    </location>
</feature>
<dbReference type="PROSITE" id="PS50158">
    <property type="entry name" value="ZF_CCHC"/>
    <property type="match status" value="1"/>
</dbReference>
<feature type="region of interest" description="Disordered" evidence="2">
    <location>
        <begin position="159"/>
        <end position="211"/>
    </location>
</feature>
<feature type="region of interest" description="Disordered" evidence="2">
    <location>
        <begin position="443"/>
        <end position="482"/>
    </location>
</feature>
<evidence type="ECO:0000313" key="4">
    <source>
        <dbReference type="EMBL" id="KAF3320615.1"/>
    </source>
</evidence>